<keyword evidence="3" id="KW-1185">Reference proteome</keyword>
<protein>
    <recommendedName>
        <fullName evidence="1">Arrestin-like N-terminal domain-containing protein</fullName>
    </recommendedName>
</protein>
<proteinExistence type="predicted"/>
<sequence>MENNPTASPPTSPCSNATPNATLVHMKTEETSRLNLSIQLDHSHILSRNAPLLSLVDSSMLTSTYSVPTIISPKQGCLTGQALVEVKKAGLGGAEMGPLRVKSVRAEVVGVETIRMKMEIPPEEPSSSGHASGGTTLKKKTFTTITKTQTFVTDTSYLVGSATNTKPFKLDANSTHTYPFSLSLPKHSTPSMFYSREGVSVDYTVSVVVELDADEPPLRPTRGGAPVVKFTIVKPGGTRVRTSSRVNSKEVGWVSEGSVVCIDQKEWFYKDQPDPDRLHPNSGFWRVHVIDSGKKPPLTGWITGKSNVIDPVQPSPFFAVGVPVLVGASNVRECGMPKGFTQALHGSVSRCDVTKLKIDSYCCLPVGNLGQVKLELKLDRGVLWKMDDGEEGMGEEDIEVMGMREGSRDSMDGADERNSIELPGVSNRLRPRQSASELHAHSPTCTIRGSVSIKNTSKEEIPQAKIYVFREEVITIKKDRKTHRRMNVCRIRSLKWGPILPQSIFTRQLAIPVCFSGNPPSLNGGDPHSGNLSFNYFVSLEADVTSHQRKPYVKVGFALMEGKRPDDIRGLSVGGGMEEGVAQSEGGKGASSPIRGGYGKMMVG</sequence>
<dbReference type="EMBL" id="BRYA01000039">
    <property type="protein sequence ID" value="GMI34167.1"/>
    <property type="molecule type" value="Genomic_DNA"/>
</dbReference>
<name>A0A9W7G3F7_9STRA</name>
<comment type="caution">
    <text evidence="2">The sequence shown here is derived from an EMBL/GenBank/DDBJ whole genome shotgun (WGS) entry which is preliminary data.</text>
</comment>
<evidence type="ECO:0000313" key="3">
    <source>
        <dbReference type="Proteomes" id="UP001165065"/>
    </source>
</evidence>
<dbReference type="OrthoDB" id="201180at2759"/>
<evidence type="ECO:0000313" key="2">
    <source>
        <dbReference type="EMBL" id="GMI34167.1"/>
    </source>
</evidence>
<dbReference type="Gene3D" id="2.60.40.640">
    <property type="match status" value="1"/>
</dbReference>
<dbReference type="Pfam" id="PF00339">
    <property type="entry name" value="Arrestin_N"/>
    <property type="match status" value="1"/>
</dbReference>
<dbReference type="Proteomes" id="UP001165065">
    <property type="component" value="Unassembled WGS sequence"/>
</dbReference>
<dbReference type="AlphaFoldDB" id="A0A9W7G3F7"/>
<gene>
    <name evidence="2" type="ORF">TrCOL_g13136</name>
</gene>
<dbReference type="InterPro" id="IPR014756">
    <property type="entry name" value="Ig_E-set"/>
</dbReference>
<dbReference type="InterPro" id="IPR014752">
    <property type="entry name" value="Arrestin-like_C"/>
</dbReference>
<accession>A0A9W7G3F7</accession>
<reference evidence="3" key="1">
    <citation type="journal article" date="2023" name="Commun. Biol.">
        <title>Genome analysis of Parmales, the sister group of diatoms, reveals the evolutionary specialization of diatoms from phago-mixotrophs to photoautotrophs.</title>
        <authorList>
            <person name="Ban H."/>
            <person name="Sato S."/>
            <person name="Yoshikawa S."/>
            <person name="Yamada K."/>
            <person name="Nakamura Y."/>
            <person name="Ichinomiya M."/>
            <person name="Sato N."/>
            <person name="Blanc-Mathieu R."/>
            <person name="Endo H."/>
            <person name="Kuwata A."/>
            <person name="Ogata H."/>
        </authorList>
    </citation>
    <scope>NUCLEOTIDE SEQUENCE [LARGE SCALE GENOMIC DNA]</scope>
</reference>
<feature type="domain" description="Arrestin-like N-terminal" evidence="1">
    <location>
        <begin position="135"/>
        <end position="210"/>
    </location>
</feature>
<dbReference type="SUPFAM" id="SSF81296">
    <property type="entry name" value="E set domains"/>
    <property type="match status" value="1"/>
</dbReference>
<dbReference type="InterPro" id="IPR011021">
    <property type="entry name" value="Arrestin-like_N"/>
</dbReference>
<organism evidence="2 3">
    <name type="scientific">Triparma columacea</name>
    <dbReference type="NCBI Taxonomy" id="722753"/>
    <lineage>
        <taxon>Eukaryota</taxon>
        <taxon>Sar</taxon>
        <taxon>Stramenopiles</taxon>
        <taxon>Ochrophyta</taxon>
        <taxon>Bolidophyceae</taxon>
        <taxon>Parmales</taxon>
        <taxon>Triparmaceae</taxon>
        <taxon>Triparma</taxon>
    </lineage>
</organism>
<evidence type="ECO:0000259" key="1">
    <source>
        <dbReference type="Pfam" id="PF00339"/>
    </source>
</evidence>